<keyword evidence="3" id="KW-0812">Transmembrane</keyword>
<dbReference type="PANTHER" id="PTHR10728:SF40">
    <property type="entry name" value="PATATIN FAMILY PROTEIN"/>
    <property type="match status" value="1"/>
</dbReference>
<reference evidence="5 6" key="1">
    <citation type="submission" date="2020-08" db="EMBL/GenBank/DDBJ databases">
        <title>Genomic Encyclopedia of Type Strains, Phase IV (KMG-V): Genome sequencing to study the core and pangenomes of soil and plant-associated prokaryotes.</title>
        <authorList>
            <person name="Whitman W."/>
        </authorList>
    </citation>
    <scope>NUCLEOTIDE SEQUENCE [LARGE SCALE GENOMIC DNA]</scope>
    <source>
        <strain evidence="5 6">SEMIA 492</strain>
    </source>
</reference>
<dbReference type="PANTHER" id="PTHR10728">
    <property type="entry name" value="CYTOSOLIC PHOSPHOLIPASE A2"/>
    <property type="match status" value="1"/>
</dbReference>
<dbReference type="RefSeq" id="WP_154668611.1">
    <property type="nucleotide sequence ID" value="NZ_JACIIG010000008.1"/>
</dbReference>
<evidence type="ECO:0000256" key="1">
    <source>
        <dbReference type="ARBA" id="ARBA00023098"/>
    </source>
</evidence>
<dbReference type="AlphaFoldDB" id="A0A7W6ZW30"/>
<dbReference type="OrthoDB" id="100544at2"/>
<feature type="transmembrane region" description="Helical" evidence="3">
    <location>
        <begin position="377"/>
        <end position="403"/>
    </location>
</feature>
<feature type="compositionally biased region" description="Basic and acidic residues" evidence="2">
    <location>
        <begin position="31"/>
        <end position="45"/>
    </location>
</feature>
<evidence type="ECO:0000259" key="4">
    <source>
        <dbReference type="PROSITE" id="PS50871"/>
    </source>
</evidence>
<feature type="domain" description="C1q" evidence="4">
    <location>
        <begin position="842"/>
        <end position="853"/>
    </location>
</feature>
<dbReference type="SUPFAM" id="SSF52151">
    <property type="entry name" value="FabD/lysophospholipase-like"/>
    <property type="match status" value="1"/>
</dbReference>
<keyword evidence="3" id="KW-1133">Transmembrane helix</keyword>
<accession>A0A7W6ZW30</accession>
<name>A0A7W6ZW30_9HYPH</name>
<organism evidence="5 6">
    <name type="scientific">Rhizobium leucaenae</name>
    <dbReference type="NCBI Taxonomy" id="29450"/>
    <lineage>
        <taxon>Bacteria</taxon>
        <taxon>Pseudomonadati</taxon>
        <taxon>Pseudomonadota</taxon>
        <taxon>Alphaproteobacteria</taxon>
        <taxon>Hyphomicrobiales</taxon>
        <taxon>Rhizobiaceae</taxon>
        <taxon>Rhizobium/Agrobacterium group</taxon>
        <taxon>Rhizobium</taxon>
    </lineage>
</organism>
<feature type="transmembrane region" description="Helical" evidence="3">
    <location>
        <begin position="324"/>
        <end position="349"/>
    </location>
</feature>
<dbReference type="GO" id="GO:0005829">
    <property type="term" value="C:cytosol"/>
    <property type="evidence" value="ECO:0007669"/>
    <property type="project" value="TreeGrafter"/>
</dbReference>
<dbReference type="InterPro" id="IPR016035">
    <property type="entry name" value="Acyl_Trfase/lysoPLipase"/>
</dbReference>
<dbReference type="InterPro" id="IPR001073">
    <property type="entry name" value="C1q_dom"/>
</dbReference>
<feature type="transmembrane region" description="Helical" evidence="3">
    <location>
        <begin position="275"/>
        <end position="292"/>
    </location>
</feature>
<gene>
    <name evidence="5" type="ORF">GGE60_003401</name>
</gene>
<dbReference type="InterPro" id="IPR002641">
    <property type="entry name" value="PNPLA_dom"/>
</dbReference>
<evidence type="ECO:0000256" key="2">
    <source>
        <dbReference type="SAM" id="MobiDB-lite"/>
    </source>
</evidence>
<feature type="transmembrane region" description="Helical" evidence="3">
    <location>
        <begin position="445"/>
        <end position="462"/>
    </location>
</feature>
<keyword evidence="6" id="KW-1185">Reference proteome</keyword>
<evidence type="ECO:0000313" key="5">
    <source>
        <dbReference type="EMBL" id="MBB4569277.1"/>
    </source>
</evidence>
<feature type="transmembrane region" description="Helical" evidence="3">
    <location>
        <begin position="242"/>
        <end position="263"/>
    </location>
</feature>
<feature type="region of interest" description="Disordered" evidence="2">
    <location>
        <begin position="25"/>
        <end position="45"/>
    </location>
</feature>
<sequence>MTLDFEAIFKRELAVVNFRRQSLQNGGVEPNRAERSSTTERAESTRFHIPRRPAQLSQDHAEAGKRGTIRMETGSDLTGLSFSGGGIRSAAFCLGVSQALDALTRDGEPRVFDAFDYLSTVSGGGYIGTSIVSGMMQEPYTFPFASKLDSQETPEIQHLRNYSNFLVPNGTIDYLTSFALLMRGLFVNALIVLPVLLLLAVFTVACNPRSTDLGQPDILGFPLSGGWLPLITINGLEAFTLTINVTAVVLALMFVSAIATSLTFQTSRLMTRERLAWMLGWLVAAMAGAFLIELQPLILSGMFKGATTATAEIAGLGNSGIKSVFLAIARIVPALASVLLPAALVLIGAAQKLANVARATLGEATWTAMLQKYASRVALYLAAFVVPLLLWVSYLYLSFWAIMPVADLASAPRPAPVAPSWLSAVSTLASNHLPVIGRLGEIGSLYLWVALLLAFVCLFIGPNSNSLNQLYRDRLSRAFLFERVRLGSGKPSIDVDRWKFSSLKQFDAESGHWNSGAAYAPYLLVNTTINLIASKALNKRGRNADNFIFSPLYIGSQATRYAATEEMEAAVPSLSLATAMATSGAAASANMGNHTVRILTFSLSLLNVRLGYWLANPAKLDALRHWWNRRWSNFGTWYFANETAGRLDEKRLNVYLTDGGHIENLGIYELLRRRCKVILAIDAEADPSMTFESFVKLQVMARIDLGIRIELPWQDIQKRTLEVTREMASNAGGPARSKGPHAAVGIVEYGEDEKGILLYIKSSLTGDENDYIMDYKRRNPTFPHETTLDQFFSEEQFEVYRALGFHAAHHFLNGTNDFAQPSTIPAGWSDDLVAALALLNIPPQMRAAFSARL</sequence>
<dbReference type="GO" id="GO:0046475">
    <property type="term" value="P:glycerophospholipid catabolic process"/>
    <property type="evidence" value="ECO:0007669"/>
    <property type="project" value="TreeGrafter"/>
</dbReference>
<dbReference type="EMBL" id="JACIIG010000008">
    <property type="protein sequence ID" value="MBB4569277.1"/>
    <property type="molecule type" value="Genomic_DNA"/>
</dbReference>
<feature type="transmembrane region" description="Helical" evidence="3">
    <location>
        <begin position="218"/>
        <end position="236"/>
    </location>
</feature>
<keyword evidence="3" id="KW-0472">Membrane</keyword>
<keyword evidence="1" id="KW-0443">Lipid metabolism</keyword>
<comment type="caution">
    <text evidence="5">The sequence shown here is derived from an EMBL/GenBank/DDBJ whole genome shotgun (WGS) entry which is preliminary data.</text>
</comment>
<evidence type="ECO:0000256" key="3">
    <source>
        <dbReference type="SAM" id="Phobius"/>
    </source>
</evidence>
<dbReference type="Proteomes" id="UP000543836">
    <property type="component" value="Unassembled WGS sequence"/>
</dbReference>
<protein>
    <recommendedName>
        <fullName evidence="4">C1q domain-containing protein</fullName>
    </recommendedName>
</protein>
<proteinExistence type="predicted"/>
<dbReference type="PROSITE" id="PS50871">
    <property type="entry name" value="C1Q"/>
    <property type="match status" value="1"/>
</dbReference>
<dbReference type="Gene3D" id="3.40.1090.10">
    <property type="entry name" value="Cytosolic phospholipase A2 catalytic domain"/>
    <property type="match status" value="2"/>
</dbReference>
<feature type="transmembrane region" description="Helical" evidence="3">
    <location>
        <begin position="185"/>
        <end position="206"/>
    </location>
</feature>
<dbReference type="GO" id="GO:0004623">
    <property type="term" value="F:phospholipase A2 activity"/>
    <property type="evidence" value="ECO:0007669"/>
    <property type="project" value="TreeGrafter"/>
</dbReference>
<dbReference type="Pfam" id="PF01734">
    <property type="entry name" value="Patatin"/>
    <property type="match status" value="1"/>
</dbReference>
<evidence type="ECO:0000313" key="6">
    <source>
        <dbReference type="Proteomes" id="UP000543836"/>
    </source>
</evidence>